<dbReference type="AlphaFoldDB" id="A0AAD2HHQ0"/>
<dbReference type="InterPro" id="IPR009100">
    <property type="entry name" value="AcylCoA_DH/oxidase_NM_dom_sf"/>
</dbReference>
<dbReference type="EMBL" id="CAVNYO010000405">
    <property type="protein sequence ID" value="CAK5275236.1"/>
    <property type="molecule type" value="Genomic_DNA"/>
</dbReference>
<dbReference type="PANTHER" id="PTHR10909">
    <property type="entry name" value="ELECTRON TRANSPORT OXIDOREDUCTASE"/>
    <property type="match status" value="1"/>
</dbReference>
<dbReference type="PANTHER" id="PTHR10909:SF382">
    <property type="entry name" value="ACYL-COENZYME A OXIDASE"/>
    <property type="match status" value="1"/>
</dbReference>
<organism evidence="2 3">
    <name type="scientific">Mycena citricolor</name>
    <dbReference type="NCBI Taxonomy" id="2018698"/>
    <lineage>
        <taxon>Eukaryota</taxon>
        <taxon>Fungi</taxon>
        <taxon>Dikarya</taxon>
        <taxon>Basidiomycota</taxon>
        <taxon>Agaricomycotina</taxon>
        <taxon>Agaricomycetes</taxon>
        <taxon>Agaricomycetidae</taxon>
        <taxon>Agaricales</taxon>
        <taxon>Marasmiineae</taxon>
        <taxon>Mycenaceae</taxon>
        <taxon>Mycena</taxon>
    </lineage>
</organism>
<dbReference type="InterPro" id="IPR055060">
    <property type="entry name" value="ACOX_C_alpha1"/>
</dbReference>
<proteinExistence type="predicted"/>
<sequence>MASTSKSFFSAPMPTDHSSPSFSALGTGLVPQLLESDLFRATAHGMRPDERFRTAIAKAQLIASVYPISLDDIEDCAFSLWNLHFDPIICEDGAMTTLLTIQYNLVLGTILDRVGKRQDLADSGLLDGLLKYRISGQFCLTEVDHGLDAANIETTATFLDNDRGYILSTPHPGAAKYMPPTAPFGIPAVGVVMARLVRDKVDLGVKPFLVPIHDGTTLKSGIVIRMLPNRGGSSPVTHTITSFHDVALPATALLQRDSPKGFDDAQERRIDFLLSVWRAAIGSLALSATSVQILSHSACIVAHYSQRRLVGGSPILRFSTQHAPILVALARSFVLREFYRAAVPVFRGDMLDFRVRHGMAACFKLVAVRFTQEGMTALSERCGAQGLFAFNRIWEMQSDARGIAIAEGDVLVLAIRLATELLLERYSLDDLWPTVDSPLSRHAQSLLATFRATLQSLDSHRSDSFNSKIIPHCTLIVEALGLQMAFDAAVRAGLAAEMVELFLVTSMRRDEGWYIENMHMRQSELVRREETAIARALPKLEQWVDASGATPYVTAPIQSQEEWDKFVAGLTAFRAPEEQHLELAKL</sequence>
<dbReference type="InterPro" id="IPR046373">
    <property type="entry name" value="Acyl-CoA_Oxase/DH_mid-dom_sf"/>
</dbReference>
<dbReference type="Gene3D" id="1.20.140.10">
    <property type="entry name" value="Butyryl-CoA Dehydrogenase, subunit A, domain 3"/>
    <property type="match status" value="1"/>
</dbReference>
<name>A0AAD2HHQ0_9AGAR</name>
<gene>
    <name evidence="2" type="ORF">MYCIT1_LOCUS22876</name>
</gene>
<dbReference type="GO" id="GO:0005777">
    <property type="term" value="C:peroxisome"/>
    <property type="evidence" value="ECO:0007669"/>
    <property type="project" value="InterPro"/>
</dbReference>
<evidence type="ECO:0000259" key="1">
    <source>
        <dbReference type="Pfam" id="PF22924"/>
    </source>
</evidence>
<dbReference type="Pfam" id="PF22924">
    <property type="entry name" value="ACOX_C_alpha1"/>
    <property type="match status" value="1"/>
</dbReference>
<dbReference type="Proteomes" id="UP001295794">
    <property type="component" value="Unassembled WGS sequence"/>
</dbReference>
<dbReference type="GO" id="GO:0071949">
    <property type="term" value="F:FAD binding"/>
    <property type="evidence" value="ECO:0007669"/>
    <property type="project" value="InterPro"/>
</dbReference>
<dbReference type="SUPFAM" id="SSF56645">
    <property type="entry name" value="Acyl-CoA dehydrogenase NM domain-like"/>
    <property type="match status" value="1"/>
</dbReference>
<dbReference type="GO" id="GO:0033540">
    <property type="term" value="P:fatty acid beta-oxidation using acyl-CoA oxidase"/>
    <property type="evidence" value="ECO:0007669"/>
    <property type="project" value="TreeGrafter"/>
</dbReference>
<evidence type="ECO:0000313" key="2">
    <source>
        <dbReference type="EMBL" id="CAK5275236.1"/>
    </source>
</evidence>
<feature type="domain" description="Acyl-CoA oxidase C-alpha1" evidence="1">
    <location>
        <begin position="288"/>
        <end position="421"/>
    </location>
</feature>
<dbReference type="GO" id="GO:0005504">
    <property type="term" value="F:fatty acid binding"/>
    <property type="evidence" value="ECO:0007669"/>
    <property type="project" value="TreeGrafter"/>
</dbReference>
<accession>A0AAD2HHQ0</accession>
<dbReference type="SUPFAM" id="SSF47203">
    <property type="entry name" value="Acyl-CoA dehydrogenase C-terminal domain-like"/>
    <property type="match status" value="1"/>
</dbReference>
<evidence type="ECO:0000313" key="3">
    <source>
        <dbReference type="Proteomes" id="UP001295794"/>
    </source>
</evidence>
<dbReference type="InterPro" id="IPR036250">
    <property type="entry name" value="AcylCo_DH-like_C"/>
</dbReference>
<comment type="caution">
    <text evidence="2">The sequence shown here is derived from an EMBL/GenBank/DDBJ whole genome shotgun (WGS) entry which is preliminary data.</text>
</comment>
<protein>
    <recommendedName>
        <fullName evidence="1">Acyl-CoA oxidase C-alpha1 domain-containing protein</fullName>
    </recommendedName>
</protein>
<dbReference type="GO" id="GO:0055088">
    <property type="term" value="P:lipid homeostasis"/>
    <property type="evidence" value="ECO:0007669"/>
    <property type="project" value="TreeGrafter"/>
</dbReference>
<reference evidence="2" key="1">
    <citation type="submission" date="2023-11" db="EMBL/GenBank/DDBJ databases">
        <authorList>
            <person name="De Vega J J."/>
            <person name="De Vega J J."/>
        </authorList>
    </citation>
    <scope>NUCLEOTIDE SEQUENCE</scope>
</reference>
<dbReference type="Gene3D" id="2.40.110.10">
    <property type="entry name" value="Butyryl-CoA Dehydrogenase, subunit A, domain 2"/>
    <property type="match status" value="1"/>
</dbReference>
<keyword evidence="3" id="KW-1185">Reference proteome</keyword>
<dbReference type="GO" id="GO:0003997">
    <property type="term" value="F:acyl-CoA oxidase activity"/>
    <property type="evidence" value="ECO:0007669"/>
    <property type="project" value="InterPro"/>
</dbReference>
<dbReference type="InterPro" id="IPR012258">
    <property type="entry name" value="Acyl-CoA_oxidase"/>
</dbReference>